<protein>
    <recommendedName>
        <fullName evidence="5">Flavin-containing monooxygenase</fullName>
        <ecNumber evidence="5">1.-.-.-</ecNumber>
    </recommendedName>
</protein>
<dbReference type="InterPro" id="IPR050346">
    <property type="entry name" value="FMO-like"/>
</dbReference>
<accession>A0ABY7FHW1</accession>
<dbReference type="InterPro" id="IPR036188">
    <property type="entry name" value="FAD/NAD-bd_sf"/>
</dbReference>
<keyword evidence="7" id="KW-1185">Reference proteome</keyword>
<reference evidence="6" key="1">
    <citation type="submission" date="2022-11" db="EMBL/GenBank/DDBJ databases">
        <title>Centuries of genome instability and evolution in soft-shell clam transmissible cancer (bioRxiv).</title>
        <authorList>
            <person name="Hart S.F.M."/>
            <person name="Yonemitsu M.A."/>
            <person name="Giersch R.M."/>
            <person name="Beal B.F."/>
            <person name="Arriagada G."/>
            <person name="Davis B.W."/>
            <person name="Ostrander E.A."/>
            <person name="Goff S.P."/>
            <person name="Metzger M.J."/>
        </authorList>
    </citation>
    <scope>NUCLEOTIDE SEQUENCE</scope>
    <source>
        <strain evidence="6">MELC-2E11</strain>
        <tissue evidence="6">Siphon/mantle</tissue>
    </source>
</reference>
<keyword evidence="3 5" id="KW-0274">FAD</keyword>
<evidence type="ECO:0000256" key="3">
    <source>
        <dbReference type="ARBA" id="ARBA00022827"/>
    </source>
</evidence>
<comment type="cofactor">
    <cofactor evidence="5">
        <name>FAD</name>
        <dbReference type="ChEBI" id="CHEBI:57692"/>
    </cofactor>
</comment>
<dbReference type="EMBL" id="CP111023">
    <property type="protein sequence ID" value="WAR21675.1"/>
    <property type="molecule type" value="Genomic_DNA"/>
</dbReference>
<gene>
    <name evidence="6" type="ORF">MAR_015649</name>
</gene>
<dbReference type="Proteomes" id="UP001164746">
    <property type="component" value="Chromosome 12"/>
</dbReference>
<name>A0ABY7FHW1_MYAAR</name>
<evidence type="ECO:0000313" key="7">
    <source>
        <dbReference type="Proteomes" id="UP001164746"/>
    </source>
</evidence>
<keyword evidence="4 5" id="KW-0560">Oxidoreductase</keyword>
<dbReference type="Pfam" id="PF00743">
    <property type="entry name" value="FMO-like"/>
    <property type="match status" value="1"/>
</dbReference>
<dbReference type="PANTHER" id="PTHR23023">
    <property type="entry name" value="DIMETHYLANILINE MONOOXYGENASE"/>
    <property type="match status" value="1"/>
</dbReference>
<evidence type="ECO:0000256" key="1">
    <source>
        <dbReference type="ARBA" id="ARBA00009183"/>
    </source>
</evidence>
<sequence length="193" mass="21968">MIYVPQTKKFLAKHAASKRVCVIGAGPAGMSTLIHFAKLPEMPDVVCYEKQDTWGGLWNFTWITGVDQYGELCHSGIPKECCEFIDYTFQKHFGHDIGTSFPSREIMLDYLKGNVKLSFNQRNGRWTNNAGRDLEQYITYSTVVRSVIHTEKTEMFTVTVNDLRTGAIRTEQFTHVVIACGILTSQMLLNFWA</sequence>
<keyword evidence="5" id="KW-0503">Monooxygenase</keyword>
<evidence type="ECO:0000256" key="2">
    <source>
        <dbReference type="ARBA" id="ARBA00022630"/>
    </source>
</evidence>
<evidence type="ECO:0000256" key="4">
    <source>
        <dbReference type="ARBA" id="ARBA00023002"/>
    </source>
</evidence>
<dbReference type="PRINTS" id="PR00419">
    <property type="entry name" value="ADXRDTASE"/>
</dbReference>
<dbReference type="SUPFAM" id="SSF51905">
    <property type="entry name" value="FAD/NAD(P)-binding domain"/>
    <property type="match status" value="1"/>
</dbReference>
<keyword evidence="2 5" id="KW-0285">Flavoprotein</keyword>
<evidence type="ECO:0000256" key="5">
    <source>
        <dbReference type="RuleBase" id="RU361177"/>
    </source>
</evidence>
<dbReference type="InterPro" id="IPR020946">
    <property type="entry name" value="Flavin_mOase-like"/>
</dbReference>
<comment type="similarity">
    <text evidence="1 5">Belongs to the FMO family.</text>
</comment>
<organism evidence="6 7">
    <name type="scientific">Mya arenaria</name>
    <name type="common">Soft-shell clam</name>
    <dbReference type="NCBI Taxonomy" id="6604"/>
    <lineage>
        <taxon>Eukaryota</taxon>
        <taxon>Metazoa</taxon>
        <taxon>Spiralia</taxon>
        <taxon>Lophotrochozoa</taxon>
        <taxon>Mollusca</taxon>
        <taxon>Bivalvia</taxon>
        <taxon>Autobranchia</taxon>
        <taxon>Heteroconchia</taxon>
        <taxon>Euheterodonta</taxon>
        <taxon>Imparidentia</taxon>
        <taxon>Neoheterodontei</taxon>
        <taxon>Myida</taxon>
        <taxon>Myoidea</taxon>
        <taxon>Myidae</taxon>
        <taxon>Mya</taxon>
    </lineage>
</organism>
<evidence type="ECO:0000313" key="6">
    <source>
        <dbReference type="EMBL" id="WAR21675.1"/>
    </source>
</evidence>
<proteinExistence type="inferred from homology"/>
<dbReference type="Gene3D" id="3.50.50.60">
    <property type="entry name" value="FAD/NAD(P)-binding domain"/>
    <property type="match status" value="1"/>
</dbReference>
<dbReference type="EC" id="1.-.-.-" evidence="5"/>